<accession>A0A2G2W368</accession>
<dbReference type="PANTHER" id="PTHR31676:SF152">
    <property type="match status" value="1"/>
</dbReference>
<proteinExistence type="predicted"/>
<name>A0A2G2W368_CAPBA</name>
<organism evidence="1 2">
    <name type="scientific">Capsicum baccatum</name>
    <name type="common">Peruvian pepper</name>
    <dbReference type="NCBI Taxonomy" id="33114"/>
    <lineage>
        <taxon>Eukaryota</taxon>
        <taxon>Viridiplantae</taxon>
        <taxon>Streptophyta</taxon>
        <taxon>Embryophyta</taxon>
        <taxon>Tracheophyta</taxon>
        <taxon>Spermatophyta</taxon>
        <taxon>Magnoliopsida</taxon>
        <taxon>eudicotyledons</taxon>
        <taxon>Gunneridae</taxon>
        <taxon>Pentapetalae</taxon>
        <taxon>asterids</taxon>
        <taxon>lamiids</taxon>
        <taxon>Solanales</taxon>
        <taxon>Solanaceae</taxon>
        <taxon>Solanoideae</taxon>
        <taxon>Capsiceae</taxon>
        <taxon>Capsicum</taxon>
    </lineage>
</organism>
<sequence>MSSGMQKSIHEDERAGAEISYGAEECYRRIVKLLLDSGFPKELLPLKELEEFGYVCKTGFAWMKQKAPYEHYFTETKTLVSYGTEVTAYVEKGKMKKISGIKGKQLFLWVPTVEISIEDRDRKKIYFKGPVGIGKSYPITIFMTDEEKEKAKK</sequence>
<dbReference type="SUPFAM" id="SSF141562">
    <property type="entry name" value="At5g01610-like"/>
    <property type="match status" value="1"/>
</dbReference>
<reference evidence="2" key="2">
    <citation type="journal article" date="2017" name="J. Anim. Genet.">
        <title>Multiple reference genome sequences of hot pepper reveal the massive evolution of plant disease resistance genes by retroduplication.</title>
        <authorList>
            <person name="Kim S."/>
            <person name="Park J."/>
            <person name="Yeom S.-I."/>
            <person name="Kim Y.-M."/>
            <person name="Seo E."/>
            <person name="Kim K.-T."/>
            <person name="Kim M.-S."/>
            <person name="Lee J.M."/>
            <person name="Cheong K."/>
            <person name="Shin H.-S."/>
            <person name="Kim S.-B."/>
            <person name="Han K."/>
            <person name="Lee J."/>
            <person name="Park M."/>
            <person name="Lee H.-A."/>
            <person name="Lee H.-Y."/>
            <person name="Lee Y."/>
            <person name="Oh S."/>
            <person name="Lee J.H."/>
            <person name="Choi E."/>
            <person name="Choi E."/>
            <person name="Lee S.E."/>
            <person name="Jeon J."/>
            <person name="Kim H."/>
            <person name="Choi G."/>
            <person name="Song H."/>
            <person name="Lee J."/>
            <person name="Lee S.-C."/>
            <person name="Kwon J.-K."/>
            <person name="Lee H.-Y."/>
            <person name="Koo N."/>
            <person name="Hong Y."/>
            <person name="Kim R.W."/>
            <person name="Kang W.-H."/>
            <person name="Huh J.H."/>
            <person name="Kang B.-C."/>
            <person name="Yang T.-J."/>
            <person name="Lee Y.-H."/>
            <person name="Bennetzen J.L."/>
            <person name="Choi D."/>
        </authorList>
    </citation>
    <scope>NUCLEOTIDE SEQUENCE [LARGE SCALE GENOMIC DNA]</scope>
    <source>
        <strain evidence="2">cv. PBC81</strain>
    </source>
</reference>
<dbReference type="OrthoDB" id="1901319at2759"/>
<dbReference type="EMBL" id="MLFT02000008">
    <property type="protein sequence ID" value="PHT39682.1"/>
    <property type="molecule type" value="Genomic_DNA"/>
</dbReference>
<dbReference type="AlphaFoldDB" id="A0A2G2W368"/>
<dbReference type="Gene3D" id="2.30.240.10">
    <property type="entry name" value="At5g01610-like"/>
    <property type="match status" value="1"/>
</dbReference>
<dbReference type="InterPro" id="IPR036758">
    <property type="entry name" value="At5g01610-like"/>
</dbReference>
<reference evidence="1 2" key="1">
    <citation type="journal article" date="2017" name="Genome Biol.">
        <title>New reference genome sequences of hot pepper reveal the massive evolution of plant disease-resistance genes by retroduplication.</title>
        <authorList>
            <person name="Kim S."/>
            <person name="Park J."/>
            <person name="Yeom S.I."/>
            <person name="Kim Y.M."/>
            <person name="Seo E."/>
            <person name="Kim K.T."/>
            <person name="Kim M.S."/>
            <person name="Lee J.M."/>
            <person name="Cheong K."/>
            <person name="Shin H.S."/>
            <person name="Kim S.B."/>
            <person name="Han K."/>
            <person name="Lee J."/>
            <person name="Park M."/>
            <person name="Lee H.A."/>
            <person name="Lee H.Y."/>
            <person name="Lee Y."/>
            <person name="Oh S."/>
            <person name="Lee J.H."/>
            <person name="Choi E."/>
            <person name="Choi E."/>
            <person name="Lee S.E."/>
            <person name="Jeon J."/>
            <person name="Kim H."/>
            <person name="Choi G."/>
            <person name="Song H."/>
            <person name="Lee J."/>
            <person name="Lee S.C."/>
            <person name="Kwon J.K."/>
            <person name="Lee H.Y."/>
            <person name="Koo N."/>
            <person name="Hong Y."/>
            <person name="Kim R.W."/>
            <person name="Kang W.H."/>
            <person name="Huh J.H."/>
            <person name="Kang B.C."/>
            <person name="Yang T.J."/>
            <person name="Lee Y.H."/>
            <person name="Bennetzen J.L."/>
            <person name="Choi D."/>
        </authorList>
    </citation>
    <scope>NUCLEOTIDE SEQUENCE [LARGE SCALE GENOMIC DNA]</scope>
    <source>
        <strain evidence="2">cv. PBC81</strain>
    </source>
</reference>
<dbReference type="Proteomes" id="UP000224567">
    <property type="component" value="Unassembled WGS sequence"/>
</dbReference>
<evidence type="ECO:0000313" key="1">
    <source>
        <dbReference type="EMBL" id="PHT39682.1"/>
    </source>
</evidence>
<keyword evidence="2" id="KW-1185">Reference proteome</keyword>
<dbReference type="PANTHER" id="PTHR31676">
    <property type="entry name" value="T31J12.3 PROTEIN-RELATED"/>
    <property type="match status" value="1"/>
</dbReference>
<dbReference type="InterPro" id="IPR007493">
    <property type="entry name" value="DUF538"/>
</dbReference>
<evidence type="ECO:0008006" key="3">
    <source>
        <dbReference type="Google" id="ProtNLM"/>
    </source>
</evidence>
<gene>
    <name evidence="1" type="ORF">CQW23_18536</name>
</gene>
<protein>
    <recommendedName>
        <fullName evidence="3">DUF538 domain-containing protein</fullName>
    </recommendedName>
</protein>
<comment type="caution">
    <text evidence="1">The sequence shown here is derived from an EMBL/GenBank/DDBJ whole genome shotgun (WGS) entry which is preliminary data.</text>
</comment>
<evidence type="ECO:0000313" key="2">
    <source>
        <dbReference type="Proteomes" id="UP000224567"/>
    </source>
</evidence>
<dbReference type="Pfam" id="PF04398">
    <property type="entry name" value="DUF538"/>
    <property type="match status" value="1"/>
</dbReference>
<dbReference type="STRING" id="33114.A0A2G2W368"/>